<protein>
    <recommendedName>
        <fullName evidence="5">Exportin-5</fullName>
    </recommendedName>
</protein>
<dbReference type="PANTHER" id="PTHR11223:SF3">
    <property type="entry name" value="EXPORTIN-5"/>
    <property type="match status" value="1"/>
</dbReference>
<feature type="domain" description="Exportin-1/Importin-beta-like" evidence="1">
    <location>
        <begin position="113"/>
        <end position="260"/>
    </location>
</feature>
<proteinExistence type="predicted"/>
<evidence type="ECO:0000313" key="3">
    <source>
        <dbReference type="EMBL" id="CAL8089627.1"/>
    </source>
</evidence>
<accession>A0ABP1Q8X1</accession>
<keyword evidence="4" id="KW-1185">Reference proteome</keyword>
<comment type="caution">
    <text evidence="3">The sequence shown here is derived from an EMBL/GenBank/DDBJ whole genome shotgun (WGS) entry which is preliminary data.</text>
</comment>
<dbReference type="Gene3D" id="1.25.10.10">
    <property type="entry name" value="Leucine-rich Repeat Variant"/>
    <property type="match status" value="1"/>
</dbReference>
<evidence type="ECO:0000313" key="4">
    <source>
        <dbReference type="Proteomes" id="UP001642540"/>
    </source>
</evidence>
<organism evidence="3 4">
    <name type="scientific">Orchesella dallaii</name>
    <dbReference type="NCBI Taxonomy" id="48710"/>
    <lineage>
        <taxon>Eukaryota</taxon>
        <taxon>Metazoa</taxon>
        <taxon>Ecdysozoa</taxon>
        <taxon>Arthropoda</taxon>
        <taxon>Hexapoda</taxon>
        <taxon>Collembola</taxon>
        <taxon>Entomobryomorpha</taxon>
        <taxon>Entomobryoidea</taxon>
        <taxon>Orchesellidae</taxon>
        <taxon>Orchesellinae</taxon>
        <taxon>Orchesella</taxon>
    </lineage>
</organism>
<dbReference type="Pfam" id="PF08389">
    <property type="entry name" value="Xpo1"/>
    <property type="match status" value="1"/>
</dbReference>
<dbReference type="InterPro" id="IPR045065">
    <property type="entry name" value="XPO1/5"/>
</dbReference>
<dbReference type="InterPro" id="IPR045478">
    <property type="entry name" value="Exportin-5_C"/>
</dbReference>
<feature type="domain" description="Exportin-5 C-terminal" evidence="2">
    <location>
        <begin position="485"/>
        <end position="1080"/>
    </location>
</feature>
<dbReference type="Proteomes" id="UP001642540">
    <property type="component" value="Unassembled WGS sequence"/>
</dbReference>
<evidence type="ECO:0008006" key="5">
    <source>
        <dbReference type="Google" id="ProtNLM"/>
    </source>
</evidence>
<dbReference type="PANTHER" id="PTHR11223">
    <property type="entry name" value="EXPORTIN 1/5"/>
    <property type="match status" value="1"/>
</dbReference>
<dbReference type="EMBL" id="CAXLJM020000023">
    <property type="protein sequence ID" value="CAL8089627.1"/>
    <property type="molecule type" value="Genomic_DNA"/>
</dbReference>
<evidence type="ECO:0000259" key="1">
    <source>
        <dbReference type="Pfam" id="PF08389"/>
    </source>
</evidence>
<dbReference type="InterPro" id="IPR016024">
    <property type="entry name" value="ARM-type_fold"/>
</dbReference>
<evidence type="ECO:0000259" key="2">
    <source>
        <dbReference type="Pfam" id="PF19273"/>
    </source>
</evidence>
<dbReference type="InterPro" id="IPR011989">
    <property type="entry name" value="ARM-like"/>
</dbReference>
<dbReference type="Pfam" id="PF19273">
    <property type="entry name" value="Exportin-5"/>
    <property type="match status" value="1"/>
</dbReference>
<name>A0ABP1Q8X1_9HEXA</name>
<dbReference type="SUPFAM" id="SSF48371">
    <property type="entry name" value="ARM repeat"/>
    <property type="match status" value="1"/>
</dbReference>
<gene>
    <name evidence="3" type="ORF">ODALV1_LOCUS7432</name>
</gene>
<sequence length="1129" mass="126491">MNLSEEAILQKANGVALSVKVAIDPNSDHLARQQAHQFYEDFRKNGSPVDLCAVGFVLSVGPEGSVILAGLKLIEHVAKYHWNTLADRDTVKERLLLLMHNGLSSGASGWPIYLQEALSKVIVEIAKREWPQLWPNLFPKLFEIAHASDLALLVLRRMAEDVVTLQLVDCSERKKELSYSLNTIAPDVITTLFKVLVSSVQEFNTSHSDSLRRRGKVCLGCLLPYLEWLNPNLFTQENRISILFALLPEKQFQIEAADCIIQLLERKSLKKEDRYDVPKICLDAECCLVLMRSIDESANDLDYLRKAGTIVTLLAPFVCEGKVNVENFFNCTLKLANKSQAVAVRFSACAANQYLKASNSSSNLTDSPVGKALTCLLNAICNKFVSAPPVSEEKEELAKLKVEFSQMLRSVGKRLPKLYKEVNSWLHSSLNSPNAVQVYQWETLVLVIDAVASSISHEDKEMVEIGLRDLEQCYSKFKEETTLELKSIILSTVSALFIFLGLAKESQTFGDVHLTFMNSILGSVFECFNYENVVYARDIRRHAAALMIKLSTKHPDLLVLSFDYIHSSAIAMSPKLSTMEFTTLMESLMITSNSWNDSSKQTAFVGTFLVSAEWNEISNACQSLQTFVNTMQEAVFQEKRIVFLKNLTLLNSVIRRVKRTIKPNSVLQQSRTGENVNVVNVAAHNETENQHPAYDPVCPLLPVVLKLAKTIHCMLDDPQLTFLMDLSDQEKSHIMGIHFGGGAHTVAGESFPSSVLGVDNEKSHAEKLKVYITSLIDLTYGILGGTPGLFAPKFYHIPQVTEAYLSFVGWNNSKMNDFRLRGVIRAVFSPFLLNCSASQYEVVVKPFLQNFGPFVLDRLVNRWTAIENSNLSGTDGEEEKEVLENTSLRLLTKDYIDLIHRLLELKASNVSAVTAANSEVDTEMGSEMEAATSTVTSQLPSSFDPGDCGILLLSDPTCFNAILYLCIHALCWDDSSVCLKAARCILLSWRKLSEQTEVIRATFSTVLRALCIWYENESDMDSLFKVLDTIFKSCYESDPTISQMLLDWGANTQDIQRLVALCHGPKNDKKRKEMYRRMVLNNPALEKNKSPKAQWLRGLPQLSFNKSKDTKQKSPDIDLSECFSIIHST</sequence>
<dbReference type="InterPro" id="IPR013598">
    <property type="entry name" value="Exportin-1/Importin-b-like"/>
</dbReference>
<reference evidence="3 4" key="1">
    <citation type="submission" date="2024-08" db="EMBL/GenBank/DDBJ databases">
        <authorList>
            <person name="Cucini C."/>
            <person name="Frati F."/>
        </authorList>
    </citation>
    <scope>NUCLEOTIDE SEQUENCE [LARGE SCALE GENOMIC DNA]</scope>
</reference>